<dbReference type="PANTHER" id="PTHR45348">
    <property type="entry name" value="HYPOTHETICAL OXIDOREDUCTASE (EUROFUNG)"/>
    <property type="match status" value="1"/>
</dbReference>
<evidence type="ECO:0000256" key="2">
    <source>
        <dbReference type="ARBA" id="ARBA00022741"/>
    </source>
</evidence>
<protein>
    <submittedName>
        <fullName evidence="6">GroES-like protein</fullName>
    </submittedName>
</protein>
<dbReference type="InterPro" id="IPR013149">
    <property type="entry name" value="ADH-like_C"/>
</dbReference>
<organism evidence="6 7">
    <name type="scientific">Aspergillus ellipticus CBS 707.79</name>
    <dbReference type="NCBI Taxonomy" id="1448320"/>
    <lineage>
        <taxon>Eukaryota</taxon>
        <taxon>Fungi</taxon>
        <taxon>Dikarya</taxon>
        <taxon>Ascomycota</taxon>
        <taxon>Pezizomycotina</taxon>
        <taxon>Eurotiomycetes</taxon>
        <taxon>Eurotiomycetidae</taxon>
        <taxon>Eurotiales</taxon>
        <taxon>Aspergillaceae</taxon>
        <taxon>Aspergillus</taxon>
        <taxon>Aspergillus subgen. Circumdati</taxon>
    </lineage>
</organism>
<feature type="domain" description="Enoyl reductase (ER)" evidence="5">
    <location>
        <begin position="13"/>
        <end position="358"/>
    </location>
</feature>
<dbReference type="GO" id="GO:0000166">
    <property type="term" value="F:nucleotide binding"/>
    <property type="evidence" value="ECO:0007669"/>
    <property type="project" value="UniProtKB-KW"/>
</dbReference>
<dbReference type="SUPFAM" id="SSF50129">
    <property type="entry name" value="GroES-like"/>
    <property type="match status" value="1"/>
</dbReference>
<dbReference type="AlphaFoldDB" id="A0A319D6I4"/>
<dbReference type="OrthoDB" id="48317at2759"/>
<dbReference type="InterPro" id="IPR020843">
    <property type="entry name" value="ER"/>
</dbReference>
<sequence>MSLPSSMKALTFQSPGSEAINTIPLPPLRPNYMLIRVEYVALNPTDWKHITWGQGATPFSIMGCDYAGTVVAIGPDVTESFQIGDQVYGCAHGSNQSEAYDGVFAEYAVVKADVAMRVPSSSSALSMAQLCTIPLGIITVGQGLFQPGEEKSLGLVLPDTEGSVGGGGKGEWMFIAGGSTATGTLGIQLAKMAGYKVITTCSPRNEELVRSRGADEVFDYRDPECGDKIRRFTGNRLRYAWDAVGTPELCDRALSSDSSIACYGTILWNEPPRADYRSASSTAMYMMFGEAFDKYGQHWPANMEDREFAVQWMEFVEKLVSEGKLIPHPSRVESGGLEGILDGLKRLKEGNVSGEKLVYRISSV</sequence>
<evidence type="ECO:0000313" key="6">
    <source>
        <dbReference type="EMBL" id="PYH92801.1"/>
    </source>
</evidence>
<evidence type="ECO:0000256" key="4">
    <source>
        <dbReference type="ARBA" id="ARBA00023002"/>
    </source>
</evidence>
<dbReference type="CDD" id="cd08249">
    <property type="entry name" value="enoyl_reductase_like"/>
    <property type="match status" value="1"/>
</dbReference>
<keyword evidence="2" id="KW-0547">Nucleotide-binding</keyword>
<dbReference type="SUPFAM" id="SSF51735">
    <property type="entry name" value="NAD(P)-binding Rossmann-fold domains"/>
    <property type="match status" value="1"/>
</dbReference>
<dbReference type="VEuPathDB" id="FungiDB:BO71DRAFT_451148"/>
<evidence type="ECO:0000256" key="3">
    <source>
        <dbReference type="ARBA" id="ARBA00022857"/>
    </source>
</evidence>
<dbReference type="InterPro" id="IPR036291">
    <property type="entry name" value="NAD(P)-bd_dom_sf"/>
</dbReference>
<comment type="similarity">
    <text evidence="1">Belongs to the zinc-containing alcohol dehydrogenase family.</text>
</comment>
<dbReference type="EMBL" id="KZ825906">
    <property type="protein sequence ID" value="PYH92801.1"/>
    <property type="molecule type" value="Genomic_DNA"/>
</dbReference>
<dbReference type="STRING" id="1448320.A0A319D6I4"/>
<evidence type="ECO:0000259" key="5">
    <source>
        <dbReference type="SMART" id="SM00829"/>
    </source>
</evidence>
<keyword evidence="4" id="KW-0560">Oxidoreductase</keyword>
<keyword evidence="7" id="KW-1185">Reference proteome</keyword>
<dbReference type="SMART" id="SM00829">
    <property type="entry name" value="PKS_ER"/>
    <property type="match status" value="1"/>
</dbReference>
<dbReference type="InterPro" id="IPR047122">
    <property type="entry name" value="Trans-enoyl_RdTase-like"/>
</dbReference>
<dbReference type="InterPro" id="IPR011032">
    <property type="entry name" value="GroES-like_sf"/>
</dbReference>
<proteinExistence type="inferred from homology"/>
<dbReference type="Pfam" id="PF00107">
    <property type="entry name" value="ADH_zinc_N"/>
    <property type="match status" value="1"/>
</dbReference>
<dbReference type="GO" id="GO:0016651">
    <property type="term" value="F:oxidoreductase activity, acting on NAD(P)H"/>
    <property type="evidence" value="ECO:0007669"/>
    <property type="project" value="InterPro"/>
</dbReference>
<accession>A0A319D6I4</accession>
<evidence type="ECO:0000256" key="1">
    <source>
        <dbReference type="ARBA" id="ARBA00008072"/>
    </source>
</evidence>
<keyword evidence="3" id="KW-0521">NADP</keyword>
<dbReference type="Gene3D" id="3.40.50.720">
    <property type="entry name" value="NAD(P)-binding Rossmann-like Domain"/>
    <property type="match status" value="1"/>
</dbReference>
<dbReference type="InterPro" id="IPR013154">
    <property type="entry name" value="ADH-like_N"/>
</dbReference>
<dbReference type="Proteomes" id="UP000247810">
    <property type="component" value="Unassembled WGS sequence"/>
</dbReference>
<evidence type="ECO:0000313" key="7">
    <source>
        <dbReference type="Proteomes" id="UP000247810"/>
    </source>
</evidence>
<name>A0A319D6I4_9EURO</name>
<reference evidence="6 7" key="1">
    <citation type="submission" date="2018-02" db="EMBL/GenBank/DDBJ databases">
        <title>The genomes of Aspergillus section Nigri reveals drivers in fungal speciation.</title>
        <authorList>
            <consortium name="DOE Joint Genome Institute"/>
            <person name="Vesth T.C."/>
            <person name="Nybo J."/>
            <person name="Theobald S."/>
            <person name="Brandl J."/>
            <person name="Frisvad J.C."/>
            <person name="Nielsen K.F."/>
            <person name="Lyhne E.K."/>
            <person name="Kogle M.E."/>
            <person name="Kuo A."/>
            <person name="Riley R."/>
            <person name="Clum A."/>
            <person name="Nolan M."/>
            <person name="Lipzen A."/>
            <person name="Salamov A."/>
            <person name="Henrissat B."/>
            <person name="Wiebenga A."/>
            <person name="De vries R.P."/>
            <person name="Grigoriev I.V."/>
            <person name="Mortensen U.H."/>
            <person name="Andersen M.R."/>
            <person name="Baker S.E."/>
        </authorList>
    </citation>
    <scope>NUCLEOTIDE SEQUENCE [LARGE SCALE GENOMIC DNA]</scope>
    <source>
        <strain evidence="6 7">CBS 707.79</strain>
    </source>
</reference>
<dbReference type="Gene3D" id="3.90.180.10">
    <property type="entry name" value="Medium-chain alcohol dehydrogenases, catalytic domain"/>
    <property type="match status" value="1"/>
</dbReference>
<dbReference type="Pfam" id="PF08240">
    <property type="entry name" value="ADH_N"/>
    <property type="match status" value="1"/>
</dbReference>
<dbReference type="PANTHER" id="PTHR45348:SF2">
    <property type="entry name" value="ZINC-TYPE ALCOHOL DEHYDROGENASE-LIKE PROTEIN C2E1P3.01"/>
    <property type="match status" value="1"/>
</dbReference>
<gene>
    <name evidence="6" type="ORF">BO71DRAFT_451148</name>
</gene>